<evidence type="ECO:0000256" key="1">
    <source>
        <dbReference type="ARBA" id="ARBA00022527"/>
    </source>
</evidence>
<dbReference type="FunFam" id="1.10.510.10:FF:000624">
    <property type="entry name" value="Mitogen-activated protein kinase"/>
    <property type="match status" value="1"/>
</dbReference>
<feature type="signal peptide" evidence="7">
    <location>
        <begin position="1"/>
        <end position="25"/>
    </location>
</feature>
<dbReference type="Pfam" id="PF00069">
    <property type="entry name" value="Pkinase"/>
    <property type="match status" value="1"/>
</dbReference>
<keyword evidence="4" id="KW-0418">Kinase</keyword>
<dbReference type="SUPFAM" id="SSF52172">
    <property type="entry name" value="CheY-like"/>
    <property type="match status" value="1"/>
</dbReference>
<dbReference type="InterPro" id="IPR050117">
    <property type="entry name" value="MAPK"/>
</dbReference>
<keyword evidence="7" id="KW-0732">Signal</keyword>
<keyword evidence="3" id="KW-0547">Nucleotide-binding</keyword>
<feature type="region of interest" description="Disordered" evidence="6">
    <location>
        <begin position="553"/>
        <end position="584"/>
    </location>
</feature>
<evidence type="ECO:0000256" key="3">
    <source>
        <dbReference type="ARBA" id="ARBA00022741"/>
    </source>
</evidence>
<evidence type="ECO:0000313" key="9">
    <source>
        <dbReference type="EMBL" id="RYR04095.1"/>
    </source>
</evidence>
<feature type="chain" id="PRO_5019168273" description="Protein kinase domain-containing protein" evidence="7">
    <location>
        <begin position="26"/>
        <end position="617"/>
    </location>
</feature>
<dbReference type="SUPFAM" id="SSF56112">
    <property type="entry name" value="Protein kinase-like (PK-like)"/>
    <property type="match status" value="1"/>
</dbReference>
<proteinExistence type="predicted"/>
<protein>
    <recommendedName>
        <fullName evidence="8">Protein kinase domain-containing protein</fullName>
    </recommendedName>
</protein>
<dbReference type="GO" id="GO:0004674">
    <property type="term" value="F:protein serine/threonine kinase activity"/>
    <property type="evidence" value="ECO:0007669"/>
    <property type="project" value="UniProtKB-KW"/>
</dbReference>
<evidence type="ECO:0000256" key="6">
    <source>
        <dbReference type="SAM" id="MobiDB-lite"/>
    </source>
</evidence>
<dbReference type="InterPro" id="IPR011009">
    <property type="entry name" value="Kinase-like_dom_sf"/>
</dbReference>
<keyword evidence="10" id="KW-1185">Reference proteome</keyword>
<keyword evidence="5" id="KW-0067">ATP-binding</keyword>
<dbReference type="Gene3D" id="1.10.510.10">
    <property type="entry name" value="Transferase(Phosphotransferase) domain 1"/>
    <property type="match status" value="1"/>
</dbReference>
<name>A0A444YQB4_ARAHY</name>
<dbReference type="STRING" id="3818.A0A444YQB4"/>
<evidence type="ECO:0000313" key="10">
    <source>
        <dbReference type="Proteomes" id="UP000289738"/>
    </source>
</evidence>
<accession>A0A444YQB4</accession>
<dbReference type="InterPro" id="IPR011006">
    <property type="entry name" value="CheY-like_superfamily"/>
</dbReference>
<dbReference type="SMART" id="SM00220">
    <property type="entry name" value="S_TKc"/>
    <property type="match status" value="1"/>
</dbReference>
<dbReference type="InterPro" id="IPR000719">
    <property type="entry name" value="Prot_kinase_dom"/>
</dbReference>
<dbReference type="Proteomes" id="UP000289738">
    <property type="component" value="Chromosome B06"/>
</dbReference>
<dbReference type="GO" id="GO:0005524">
    <property type="term" value="F:ATP binding"/>
    <property type="evidence" value="ECO:0007669"/>
    <property type="project" value="UniProtKB-KW"/>
</dbReference>
<evidence type="ECO:0000256" key="5">
    <source>
        <dbReference type="ARBA" id="ARBA00022840"/>
    </source>
</evidence>
<keyword evidence="2" id="KW-0808">Transferase</keyword>
<dbReference type="PANTHER" id="PTHR24055">
    <property type="entry name" value="MITOGEN-ACTIVATED PROTEIN KINASE"/>
    <property type="match status" value="1"/>
</dbReference>
<gene>
    <name evidence="9" type="ORF">Ahy_B06g083668</name>
</gene>
<feature type="domain" description="Protein kinase" evidence="8">
    <location>
        <begin position="13"/>
        <end position="370"/>
    </location>
</feature>
<dbReference type="EMBL" id="SDMP01000016">
    <property type="protein sequence ID" value="RYR04095.1"/>
    <property type="molecule type" value="Genomic_DNA"/>
</dbReference>
<sequence length="617" mass="69738">MLMVFSSSALPSWCFLTHLPSSSFGFVVADLPSQVWATVNSWKNSPSKVFKALGSDSNTLTQQGSASSNPLLLCSIEKAKTDLSIAKKRRRNSLAPNIVLGLKLPIWVHVSFRPIASMGLDDTELAIAAYLYGLIARIDVFKSLMPGKPIVSLVLDLIGDIMKSELTRESGYWFLPPVFAAIFLDEVLEDRSFYDFETTSNPISSEFEFEEQEGLPTLEDGSTLIYLARCVEMTRVDDGNRMKIAVSLVSRNHNMIEYRMLHDQKKKYTPAIDIWITGCIFVELLTRKPLFPGKNVVHQLDLMTDLLGTPSLEAIARVRNEKARKYLSSMRKKKLFPNADPLALRLLERMLAFKPKDRPSTEEALADPYFKGSAKVEREPSAQPVTKMEFEFERRRITKEDVQEPIYHEILEYYPKMLKEFLKGAEPTGFMYPSALDHFKKQFTYLEEHYNKGGTVIPPERQHASLPRCCFGYRSFTSSGNRKVAKGVLQKYGATVTYVEGGRAALQMLKPLHNFDAGFMDLQMPEMDGFFLAFECNESSIVAPIRTELKEQPMPQKFSKQSTDAQSQHAPRSDTEYEIPQEDSAGYSLTAKHALLDGEENLKKVDSFSRTKGNAIL</sequence>
<feature type="compositionally biased region" description="Polar residues" evidence="6">
    <location>
        <begin position="558"/>
        <end position="570"/>
    </location>
</feature>
<dbReference type="AlphaFoldDB" id="A0A444YQB4"/>
<evidence type="ECO:0000259" key="8">
    <source>
        <dbReference type="PROSITE" id="PS50011"/>
    </source>
</evidence>
<reference evidence="9 10" key="1">
    <citation type="submission" date="2019-01" db="EMBL/GenBank/DDBJ databases">
        <title>Sequencing of cultivated peanut Arachis hypogaea provides insights into genome evolution and oil improvement.</title>
        <authorList>
            <person name="Chen X."/>
        </authorList>
    </citation>
    <scope>NUCLEOTIDE SEQUENCE [LARGE SCALE GENOMIC DNA]</scope>
    <source>
        <strain evidence="10">cv. Fuhuasheng</strain>
        <tissue evidence="9">Leaves</tissue>
    </source>
</reference>
<organism evidence="9 10">
    <name type="scientific">Arachis hypogaea</name>
    <name type="common">Peanut</name>
    <dbReference type="NCBI Taxonomy" id="3818"/>
    <lineage>
        <taxon>Eukaryota</taxon>
        <taxon>Viridiplantae</taxon>
        <taxon>Streptophyta</taxon>
        <taxon>Embryophyta</taxon>
        <taxon>Tracheophyta</taxon>
        <taxon>Spermatophyta</taxon>
        <taxon>Magnoliopsida</taxon>
        <taxon>eudicotyledons</taxon>
        <taxon>Gunneridae</taxon>
        <taxon>Pentapetalae</taxon>
        <taxon>rosids</taxon>
        <taxon>fabids</taxon>
        <taxon>Fabales</taxon>
        <taxon>Fabaceae</taxon>
        <taxon>Papilionoideae</taxon>
        <taxon>50 kb inversion clade</taxon>
        <taxon>dalbergioids sensu lato</taxon>
        <taxon>Dalbergieae</taxon>
        <taxon>Pterocarpus clade</taxon>
        <taxon>Arachis</taxon>
    </lineage>
</organism>
<evidence type="ECO:0000256" key="2">
    <source>
        <dbReference type="ARBA" id="ARBA00022679"/>
    </source>
</evidence>
<dbReference type="CDD" id="cd17546">
    <property type="entry name" value="REC_hyHK_CKI1_RcsC-like"/>
    <property type="match status" value="1"/>
</dbReference>
<dbReference type="Gene3D" id="3.40.50.2300">
    <property type="match status" value="1"/>
</dbReference>
<evidence type="ECO:0000256" key="4">
    <source>
        <dbReference type="ARBA" id="ARBA00022777"/>
    </source>
</evidence>
<dbReference type="PROSITE" id="PS50011">
    <property type="entry name" value="PROTEIN_KINASE_DOM"/>
    <property type="match status" value="1"/>
</dbReference>
<keyword evidence="1" id="KW-0723">Serine/threonine-protein kinase</keyword>
<comment type="caution">
    <text evidence="9">The sequence shown here is derived from an EMBL/GenBank/DDBJ whole genome shotgun (WGS) entry which is preliminary data.</text>
</comment>
<evidence type="ECO:0000256" key="7">
    <source>
        <dbReference type="SAM" id="SignalP"/>
    </source>
</evidence>
<dbReference type="Gene3D" id="3.30.200.20">
    <property type="entry name" value="Phosphorylase Kinase, domain 1"/>
    <property type="match status" value="1"/>
</dbReference>